<evidence type="ECO:0000313" key="1">
    <source>
        <dbReference type="EMBL" id="OGY09555.1"/>
    </source>
</evidence>
<name>A0A1G1V2I3_9BACT</name>
<organism evidence="1 2">
    <name type="scientific">Candidatus Blackburnbacteria bacterium RIFCSPHIGHO2_01_FULL_43_15b</name>
    <dbReference type="NCBI Taxonomy" id="1797513"/>
    <lineage>
        <taxon>Bacteria</taxon>
        <taxon>Candidatus Blackburniibacteriota</taxon>
    </lineage>
</organism>
<dbReference type="STRING" id="1797513.A2782_03355"/>
<dbReference type="AlphaFoldDB" id="A0A1G1V2I3"/>
<evidence type="ECO:0000313" key="2">
    <source>
        <dbReference type="Proteomes" id="UP000177967"/>
    </source>
</evidence>
<protein>
    <recommendedName>
        <fullName evidence="3">DUF5667 domain-containing protein</fullName>
    </recommendedName>
</protein>
<comment type="caution">
    <text evidence="1">The sequence shown here is derived from an EMBL/GenBank/DDBJ whole genome shotgun (WGS) entry which is preliminary data.</text>
</comment>
<gene>
    <name evidence="1" type="ORF">A2782_03355</name>
</gene>
<dbReference type="Proteomes" id="UP000177967">
    <property type="component" value="Unassembled WGS sequence"/>
</dbReference>
<evidence type="ECO:0008006" key="3">
    <source>
        <dbReference type="Google" id="ProtNLM"/>
    </source>
</evidence>
<dbReference type="EMBL" id="MHBW01000008">
    <property type="protein sequence ID" value="OGY09555.1"/>
    <property type="molecule type" value="Genomic_DNA"/>
</dbReference>
<sequence>MRTVKIVRFLFLSLVGVCLLYVIQAPSVFAQQSSLELPKESTNPGDGFAFLAKRLGEKFKLFLYSPLPKRKKDALEKLATTRLTELKYVIEQKDMANFENTTTRYSTTIGEWVEYINKKKLTDQKQHAKEVLNSHVPVIEMLMTKYDPTTAEWRFVKHDLDYLSIYISQLN</sequence>
<reference evidence="1 2" key="1">
    <citation type="journal article" date="2016" name="Nat. Commun.">
        <title>Thousands of microbial genomes shed light on interconnected biogeochemical processes in an aquifer system.</title>
        <authorList>
            <person name="Anantharaman K."/>
            <person name="Brown C.T."/>
            <person name="Hug L.A."/>
            <person name="Sharon I."/>
            <person name="Castelle C.J."/>
            <person name="Probst A.J."/>
            <person name="Thomas B.C."/>
            <person name="Singh A."/>
            <person name="Wilkins M.J."/>
            <person name="Karaoz U."/>
            <person name="Brodie E.L."/>
            <person name="Williams K.H."/>
            <person name="Hubbard S.S."/>
            <person name="Banfield J.F."/>
        </authorList>
    </citation>
    <scope>NUCLEOTIDE SEQUENCE [LARGE SCALE GENOMIC DNA]</scope>
</reference>
<accession>A0A1G1V2I3</accession>
<proteinExistence type="predicted"/>